<feature type="transmembrane region" description="Helical" evidence="1">
    <location>
        <begin position="426"/>
        <end position="445"/>
    </location>
</feature>
<keyword evidence="1" id="KW-0812">Transmembrane</keyword>
<keyword evidence="1" id="KW-0472">Membrane</keyword>
<evidence type="ECO:0008006" key="4">
    <source>
        <dbReference type="Google" id="ProtNLM"/>
    </source>
</evidence>
<keyword evidence="3" id="KW-1185">Reference proteome</keyword>
<feature type="transmembrane region" description="Helical" evidence="1">
    <location>
        <begin position="752"/>
        <end position="775"/>
    </location>
</feature>
<feature type="transmembrane region" description="Helical" evidence="1">
    <location>
        <begin position="361"/>
        <end position="383"/>
    </location>
</feature>
<feature type="transmembrane region" description="Helical" evidence="1">
    <location>
        <begin position="395"/>
        <end position="414"/>
    </location>
</feature>
<reference evidence="3" key="1">
    <citation type="journal article" date="2019" name="Int. J. Syst. Evol. Microbiol.">
        <title>The Global Catalogue of Microorganisms (GCM) 10K type strain sequencing project: providing services to taxonomists for standard genome sequencing and annotation.</title>
        <authorList>
            <consortium name="The Broad Institute Genomics Platform"/>
            <consortium name="The Broad Institute Genome Sequencing Center for Infectious Disease"/>
            <person name="Wu L."/>
            <person name="Ma J."/>
        </authorList>
    </citation>
    <scope>NUCLEOTIDE SEQUENCE [LARGE SCALE GENOMIC DNA]</scope>
    <source>
        <strain evidence="3">JCM 16703</strain>
    </source>
</reference>
<sequence>MSITDLRRPSVAIGAAPAEPRAPRVVARALLAAVAAVAVQVLGYLAGWSGHGSTAITLYYAGLVALIVPFVVVLLRHDLTARTRRLVVVAYGVLMYVSWWATSPAFAGRFDETLHVATLAGIAGGEGWFHPNPMLPVSPHYPGLELATYALWWLTGLPPVACQALIAVLCRIVVVVALFALAERVSRSARTAGLVVLLYSASPQFVFFNAQYAYQTLALALLLGALALLVAADDVPDRPGVAGSSVATLRRRRILAALSCLLALAITHHLTSWVGAVALTAWAALSALGRGRRTRTLATGALAALLTVAAWTAVVGPLLADYLGPVFEAAGDQAARLLALDGAQRTVGADAGGTPTPLWELAVMAASVLAWLILLAAAGWPVLRGRALLARRPERWLVLGVAAIYPALLAARFAPTASEVADRSSTFVFLALALLVGCWLAPRLTQVGRRRLVGAPLLTVLILGGIILGGGPDWQRVPGPYLPGAEQRSIDATTIAAARWAGVHLPAGSRIVGDLTLDRTMADFAPVVPVTESAGDENPTRLFVSPTLTTDDLALLERDRVDFVVVDLRMAGREALSGNLFDAGDAFGPSMVRPSLAQLEKFGQVPGARVVLDGPIRVYDVRALRGEPQTFADAADPVLPGAWRPVSLALVGGLLLAGAAVGAARLRAGRRGVTGESGVRPSWLDGGAPTLLVVVLPVLVALGALAVPLAAYAWTGAAATAVVVLGTIVALRPLPAAGDGDGAPARRLDPEVVVPLVASAVLLVVLVVVASIASWRGLFTAPLPPAPPAVATSGTSAEAGR</sequence>
<protein>
    <recommendedName>
        <fullName evidence="4">Glycosyltransferase RgtA/B/C/D-like domain-containing protein</fullName>
    </recommendedName>
</protein>
<name>A0ABP7XLZ7_9ACTN</name>
<feature type="transmembrane region" description="Helical" evidence="1">
    <location>
        <begin position="150"/>
        <end position="181"/>
    </location>
</feature>
<feature type="transmembrane region" description="Helical" evidence="1">
    <location>
        <begin position="254"/>
        <end position="285"/>
    </location>
</feature>
<dbReference type="RefSeq" id="WP_344733938.1">
    <property type="nucleotide sequence ID" value="NZ_BAAAZH010000020.1"/>
</dbReference>
<evidence type="ECO:0000313" key="2">
    <source>
        <dbReference type="EMBL" id="GAA4121669.1"/>
    </source>
</evidence>
<feature type="transmembrane region" description="Helical" evidence="1">
    <location>
        <begin position="712"/>
        <end position="731"/>
    </location>
</feature>
<gene>
    <name evidence="2" type="ORF">GCM10022215_26780</name>
</gene>
<feature type="transmembrane region" description="Helical" evidence="1">
    <location>
        <begin position="25"/>
        <end position="46"/>
    </location>
</feature>
<organism evidence="2 3">
    <name type="scientific">Nocardioides fonticola</name>
    <dbReference type="NCBI Taxonomy" id="450363"/>
    <lineage>
        <taxon>Bacteria</taxon>
        <taxon>Bacillati</taxon>
        <taxon>Actinomycetota</taxon>
        <taxon>Actinomycetes</taxon>
        <taxon>Propionibacteriales</taxon>
        <taxon>Nocardioidaceae</taxon>
        <taxon>Nocardioides</taxon>
    </lineage>
</organism>
<evidence type="ECO:0000313" key="3">
    <source>
        <dbReference type="Proteomes" id="UP001501495"/>
    </source>
</evidence>
<feature type="transmembrane region" description="Helical" evidence="1">
    <location>
        <begin position="687"/>
        <end position="706"/>
    </location>
</feature>
<comment type="caution">
    <text evidence="2">The sequence shown here is derived from an EMBL/GenBank/DDBJ whole genome shotgun (WGS) entry which is preliminary data.</text>
</comment>
<feature type="transmembrane region" description="Helical" evidence="1">
    <location>
        <begin position="87"/>
        <end position="107"/>
    </location>
</feature>
<dbReference type="Proteomes" id="UP001501495">
    <property type="component" value="Unassembled WGS sequence"/>
</dbReference>
<keyword evidence="1" id="KW-1133">Transmembrane helix</keyword>
<proteinExistence type="predicted"/>
<dbReference type="EMBL" id="BAAAZH010000020">
    <property type="protein sequence ID" value="GAA4121669.1"/>
    <property type="molecule type" value="Genomic_DNA"/>
</dbReference>
<feature type="transmembrane region" description="Helical" evidence="1">
    <location>
        <begin position="452"/>
        <end position="471"/>
    </location>
</feature>
<feature type="transmembrane region" description="Helical" evidence="1">
    <location>
        <begin position="58"/>
        <end position="75"/>
    </location>
</feature>
<accession>A0ABP7XLZ7</accession>
<feature type="transmembrane region" description="Helical" evidence="1">
    <location>
        <begin position="646"/>
        <end position="666"/>
    </location>
</feature>
<feature type="transmembrane region" description="Helical" evidence="1">
    <location>
        <begin position="212"/>
        <end position="232"/>
    </location>
</feature>
<evidence type="ECO:0000256" key="1">
    <source>
        <dbReference type="SAM" id="Phobius"/>
    </source>
</evidence>
<feature type="transmembrane region" description="Helical" evidence="1">
    <location>
        <begin position="297"/>
        <end position="320"/>
    </location>
</feature>